<dbReference type="GO" id="GO:0005886">
    <property type="term" value="C:plasma membrane"/>
    <property type="evidence" value="ECO:0007669"/>
    <property type="project" value="UniProtKB-SubCell"/>
</dbReference>
<dbReference type="Pfam" id="PF25917">
    <property type="entry name" value="BSH_RND"/>
    <property type="match status" value="1"/>
</dbReference>
<evidence type="ECO:0000313" key="8">
    <source>
        <dbReference type="EMBL" id="ATB44531.1"/>
    </source>
</evidence>
<keyword evidence="3" id="KW-0732">Signal</keyword>
<evidence type="ECO:0000256" key="2">
    <source>
        <dbReference type="ARBA" id="ARBA00009477"/>
    </source>
</evidence>
<dbReference type="Gene3D" id="2.40.420.20">
    <property type="match status" value="1"/>
</dbReference>
<proteinExistence type="inferred from homology"/>
<dbReference type="Gene3D" id="2.40.30.170">
    <property type="match status" value="1"/>
</dbReference>
<protein>
    <submittedName>
        <fullName evidence="8">RND transporter</fullName>
    </submittedName>
</protein>
<dbReference type="Gene3D" id="2.40.50.100">
    <property type="match status" value="1"/>
</dbReference>
<dbReference type="PANTHER" id="PTHR30158">
    <property type="entry name" value="ACRA/E-RELATED COMPONENT OF DRUG EFFLUX TRANSPORTER"/>
    <property type="match status" value="1"/>
</dbReference>
<feature type="signal peptide" evidence="3">
    <location>
        <begin position="1"/>
        <end position="20"/>
    </location>
</feature>
<dbReference type="Proteomes" id="UP000217343">
    <property type="component" value="Chromosome"/>
</dbReference>
<dbReference type="InterPro" id="IPR006143">
    <property type="entry name" value="RND_pump_MFP"/>
</dbReference>
<evidence type="ECO:0000259" key="6">
    <source>
        <dbReference type="Pfam" id="PF25944"/>
    </source>
</evidence>
<sequence length="376" mass="39823">MTLRRSTRLLLASALLPLLACEGRPEEAAYAPPVQEVSTLKVQGESIVLHDEFPGRVSAFRVAEVRPQVGGLIRSRRFAEGDTVQKGQPLYQLEAAVFRAAVDGAAAAHAASEAARLQAELHAGRIQSLFEKGASTQQASDDARAALAIANAEVARARAALDRARVDLDYATITAPIAGHIGISQVNEGALVGPADPTALSVIQQIDRVFVDIKSPVERAVGLQSLQGDDGGAEVILLASTGAPYPERGRVQFADISVDPGSGELTVRALVPNAQRKLLPGMFVKARVVLGEVANALLVPQQAVLHDAQGQAQVFVVREDNTAEARNVRAGRIISGRYLVEEGLSAGERVVVEGQDRLAPGQQITPVEWQHAPASR</sequence>
<comment type="subcellular location">
    <subcellularLocation>
        <location evidence="1">Cell envelope</location>
    </subcellularLocation>
</comment>
<dbReference type="EMBL" id="CP022203">
    <property type="protein sequence ID" value="ATB44531.1"/>
    <property type="molecule type" value="Genomic_DNA"/>
</dbReference>
<keyword evidence="9" id="KW-1185">Reference proteome</keyword>
<dbReference type="NCBIfam" id="TIGR01730">
    <property type="entry name" value="RND_mfp"/>
    <property type="match status" value="1"/>
</dbReference>
<dbReference type="InterPro" id="IPR058624">
    <property type="entry name" value="MdtA-like_HH"/>
</dbReference>
<feature type="domain" description="Multidrug resistance protein MdtA-like beta-barrel" evidence="6">
    <location>
        <begin position="231"/>
        <end position="291"/>
    </location>
</feature>
<evidence type="ECO:0000313" key="9">
    <source>
        <dbReference type="Proteomes" id="UP000217343"/>
    </source>
</evidence>
<evidence type="ECO:0000259" key="5">
    <source>
        <dbReference type="Pfam" id="PF25917"/>
    </source>
</evidence>
<reference evidence="8 9" key="1">
    <citation type="submission" date="2017-06" db="EMBL/GenBank/DDBJ databases">
        <title>Sequencing and comparative analysis of myxobacterial genomes.</title>
        <authorList>
            <person name="Rupp O."/>
            <person name="Goesmann A."/>
            <person name="Sogaard-Andersen L."/>
        </authorList>
    </citation>
    <scope>NUCLEOTIDE SEQUENCE [LARGE SCALE GENOMIC DNA]</scope>
    <source>
        <strain evidence="8 9">DSM 14697</strain>
    </source>
</reference>
<evidence type="ECO:0000256" key="1">
    <source>
        <dbReference type="ARBA" id="ARBA00004196"/>
    </source>
</evidence>
<dbReference type="PANTHER" id="PTHR30158:SF3">
    <property type="entry name" value="MULTIDRUG EFFLUX PUMP SUBUNIT ACRA-RELATED"/>
    <property type="match status" value="1"/>
</dbReference>
<accession>A0A250JMC1</accession>
<gene>
    <name evidence="8" type="ORF">MYMAC_000102</name>
</gene>
<dbReference type="SUPFAM" id="SSF111369">
    <property type="entry name" value="HlyD-like secretion proteins"/>
    <property type="match status" value="1"/>
</dbReference>
<name>A0A250JMC1_9BACT</name>
<dbReference type="GO" id="GO:0022857">
    <property type="term" value="F:transmembrane transporter activity"/>
    <property type="evidence" value="ECO:0007669"/>
    <property type="project" value="InterPro"/>
</dbReference>
<dbReference type="Pfam" id="PF25967">
    <property type="entry name" value="RND-MFP_C"/>
    <property type="match status" value="1"/>
</dbReference>
<dbReference type="FunFam" id="2.40.420.20:FF:000001">
    <property type="entry name" value="Efflux RND transporter periplasmic adaptor subunit"/>
    <property type="match status" value="1"/>
</dbReference>
<evidence type="ECO:0000259" key="7">
    <source>
        <dbReference type="Pfam" id="PF25967"/>
    </source>
</evidence>
<dbReference type="Pfam" id="PF25944">
    <property type="entry name" value="Beta-barrel_RND"/>
    <property type="match status" value="1"/>
</dbReference>
<dbReference type="AlphaFoldDB" id="A0A250JMC1"/>
<dbReference type="Gene3D" id="1.10.287.470">
    <property type="entry name" value="Helix hairpin bin"/>
    <property type="match status" value="1"/>
</dbReference>
<evidence type="ECO:0000259" key="4">
    <source>
        <dbReference type="Pfam" id="PF25876"/>
    </source>
</evidence>
<dbReference type="Pfam" id="PF25876">
    <property type="entry name" value="HH_MFP_RND"/>
    <property type="match status" value="1"/>
</dbReference>
<evidence type="ECO:0000256" key="3">
    <source>
        <dbReference type="SAM" id="SignalP"/>
    </source>
</evidence>
<feature type="chain" id="PRO_5013236315" evidence="3">
    <location>
        <begin position="21"/>
        <end position="376"/>
    </location>
</feature>
<organism evidence="8 9">
    <name type="scientific">Corallococcus macrosporus DSM 14697</name>
    <dbReference type="NCBI Taxonomy" id="1189310"/>
    <lineage>
        <taxon>Bacteria</taxon>
        <taxon>Pseudomonadati</taxon>
        <taxon>Myxococcota</taxon>
        <taxon>Myxococcia</taxon>
        <taxon>Myxococcales</taxon>
        <taxon>Cystobacterineae</taxon>
        <taxon>Myxococcaceae</taxon>
        <taxon>Corallococcus</taxon>
    </lineage>
</organism>
<dbReference type="GO" id="GO:0046677">
    <property type="term" value="P:response to antibiotic"/>
    <property type="evidence" value="ECO:0007669"/>
    <property type="project" value="TreeGrafter"/>
</dbReference>
<dbReference type="InterPro" id="IPR058626">
    <property type="entry name" value="MdtA-like_b-barrel"/>
</dbReference>
<dbReference type="KEGG" id="mmas:MYMAC_000102"/>
<feature type="domain" description="Multidrug resistance protein MdtA-like alpha-helical hairpin" evidence="4">
    <location>
        <begin position="105"/>
        <end position="171"/>
    </location>
</feature>
<feature type="domain" description="Multidrug resistance protein MdtA-like barrel-sandwich hybrid" evidence="5">
    <location>
        <begin position="61"/>
        <end position="204"/>
    </location>
</feature>
<feature type="domain" description="Multidrug resistance protein MdtA-like C-terminal permuted SH3" evidence="7">
    <location>
        <begin position="295"/>
        <end position="357"/>
    </location>
</feature>
<dbReference type="RefSeq" id="WP_204817291.1">
    <property type="nucleotide sequence ID" value="NZ_CP022203.1"/>
</dbReference>
<dbReference type="InterPro" id="IPR058625">
    <property type="entry name" value="MdtA-like_BSH"/>
</dbReference>
<comment type="similarity">
    <text evidence="2">Belongs to the membrane fusion protein (MFP) (TC 8.A.1) family.</text>
</comment>
<dbReference type="InterPro" id="IPR058627">
    <property type="entry name" value="MdtA-like_C"/>
</dbReference>